<accession>A0A915KND1</accession>
<keyword evidence="1" id="KW-1185">Reference proteome</keyword>
<sequence length="96" mass="10135">MAFFASTTEFDAKNAAGLAHFSGGQRRDDVSDDFCVFFVASGAIAAAETFRSGSVIWAFVFGVRDRAMFRVAAAAAAPARCGCGTRGGRCGCPRRR</sequence>
<evidence type="ECO:0000313" key="2">
    <source>
        <dbReference type="WBParaSite" id="nRc.2.0.1.t40296-RA"/>
    </source>
</evidence>
<protein>
    <submittedName>
        <fullName evidence="2">Uncharacterized protein</fullName>
    </submittedName>
</protein>
<proteinExistence type="predicted"/>
<reference evidence="2" key="1">
    <citation type="submission" date="2022-11" db="UniProtKB">
        <authorList>
            <consortium name="WormBaseParasite"/>
        </authorList>
    </citation>
    <scope>IDENTIFICATION</scope>
</reference>
<evidence type="ECO:0000313" key="1">
    <source>
        <dbReference type="Proteomes" id="UP000887565"/>
    </source>
</evidence>
<dbReference type="AlphaFoldDB" id="A0A915KND1"/>
<organism evidence="1 2">
    <name type="scientific">Romanomermis culicivorax</name>
    <name type="common">Nematode worm</name>
    <dbReference type="NCBI Taxonomy" id="13658"/>
    <lineage>
        <taxon>Eukaryota</taxon>
        <taxon>Metazoa</taxon>
        <taxon>Ecdysozoa</taxon>
        <taxon>Nematoda</taxon>
        <taxon>Enoplea</taxon>
        <taxon>Dorylaimia</taxon>
        <taxon>Mermithida</taxon>
        <taxon>Mermithoidea</taxon>
        <taxon>Mermithidae</taxon>
        <taxon>Romanomermis</taxon>
    </lineage>
</organism>
<dbReference type="Proteomes" id="UP000887565">
    <property type="component" value="Unplaced"/>
</dbReference>
<name>A0A915KND1_ROMCU</name>
<dbReference type="WBParaSite" id="nRc.2.0.1.t40296-RA">
    <property type="protein sequence ID" value="nRc.2.0.1.t40296-RA"/>
    <property type="gene ID" value="nRc.2.0.1.g40296"/>
</dbReference>